<dbReference type="EMBL" id="MU853855">
    <property type="protein sequence ID" value="KAK3937416.1"/>
    <property type="molecule type" value="Genomic_DNA"/>
</dbReference>
<evidence type="ECO:0000259" key="2">
    <source>
        <dbReference type="Pfam" id="PF00135"/>
    </source>
</evidence>
<sequence length="270" mass="28508">MSRVLSFVLLPLFYPVHVAGVGGGNLTVVDLGYAVYTGIHNSTTGLHVWKGIRYAAPPVGTLRWQAPQPLSPTPNITTAPVTADQFGPACPQAFPMYAHAGAPLFVAGDEDCLFLNVYAPAPTNIALKLPVVVVIHGGGYGEGDGAQDMSPFINTNDNSFIAVVIQYRLGAFGFLASREVGEKGVLNAGLLDQRAALEWVRDYVGLFGGDKQRVTVMGECGGAGSVLLHVLAPGDVTGGLFQNKKYIQEIEKGLRRGVEKGEGMAGGKRL</sequence>
<dbReference type="PROSITE" id="PS00941">
    <property type="entry name" value="CARBOXYLESTERASE_B_2"/>
    <property type="match status" value="1"/>
</dbReference>
<dbReference type="InterPro" id="IPR029058">
    <property type="entry name" value="AB_hydrolase_fold"/>
</dbReference>
<evidence type="ECO:0000256" key="1">
    <source>
        <dbReference type="SAM" id="SignalP"/>
    </source>
</evidence>
<feature type="chain" id="PRO_5043027152" evidence="1">
    <location>
        <begin position="21"/>
        <end position="270"/>
    </location>
</feature>
<gene>
    <name evidence="3" type="ORF">QBC46DRAFT_344627</name>
</gene>
<protein>
    <submittedName>
        <fullName evidence="3">Carboxylesterase family protein</fullName>
    </submittedName>
</protein>
<dbReference type="AlphaFoldDB" id="A0AAN6S2G9"/>
<dbReference type="PANTHER" id="PTHR11559">
    <property type="entry name" value="CARBOXYLESTERASE"/>
    <property type="match status" value="1"/>
</dbReference>
<feature type="domain" description="Carboxylesterase type B" evidence="2">
    <location>
        <begin position="41"/>
        <end position="243"/>
    </location>
</feature>
<dbReference type="Proteomes" id="UP001303473">
    <property type="component" value="Unassembled WGS sequence"/>
</dbReference>
<dbReference type="Gene3D" id="3.40.50.1820">
    <property type="entry name" value="alpha/beta hydrolase"/>
    <property type="match status" value="1"/>
</dbReference>
<dbReference type="InterPro" id="IPR050309">
    <property type="entry name" value="Type-B_Carboxylest/Lipase"/>
</dbReference>
<reference evidence="4" key="1">
    <citation type="journal article" date="2023" name="Mol. Phylogenet. Evol.">
        <title>Genome-scale phylogeny and comparative genomics of the fungal order Sordariales.</title>
        <authorList>
            <person name="Hensen N."/>
            <person name="Bonometti L."/>
            <person name="Westerberg I."/>
            <person name="Brannstrom I.O."/>
            <person name="Guillou S."/>
            <person name="Cros-Aarteil S."/>
            <person name="Calhoun S."/>
            <person name="Haridas S."/>
            <person name="Kuo A."/>
            <person name="Mondo S."/>
            <person name="Pangilinan J."/>
            <person name="Riley R."/>
            <person name="LaButti K."/>
            <person name="Andreopoulos B."/>
            <person name="Lipzen A."/>
            <person name="Chen C."/>
            <person name="Yan M."/>
            <person name="Daum C."/>
            <person name="Ng V."/>
            <person name="Clum A."/>
            <person name="Steindorff A."/>
            <person name="Ohm R.A."/>
            <person name="Martin F."/>
            <person name="Silar P."/>
            <person name="Natvig D.O."/>
            <person name="Lalanne C."/>
            <person name="Gautier V."/>
            <person name="Ament-Velasquez S.L."/>
            <person name="Kruys A."/>
            <person name="Hutchinson M.I."/>
            <person name="Powell A.J."/>
            <person name="Barry K."/>
            <person name="Miller A.N."/>
            <person name="Grigoriev I.V."/>
            <person name="Debuchy R."/>
            <person name="Gladieux P."/>
            <person name="Hiltunen Thoren M."/>
            <person name="Johannesson H."/>
        </authorList>
    </citation>
    <scope>NUCLEOTIDE SEQUENCE [LARGE SCALE GENOMIC DNA]</scope>
    <source>
        <strain evidence="4">CBS 340.73</strain>
    </source>
</reference>
<feature type="signal peptide" evidence="1">
    <location>
        <begin position="1"/>
        <end position="20"/>
    </location>
</feature>
<accession>A0AAN6S2G9</accession>
<dbReference type="InterPro" id="IPR002018">
    <property type="entry name" value="CarbesteraseB"/>
</dbReference>
<evidence type="ECO:0000313" key="4">
    <source>
        <dbReference type="Proteomes" id="UP001303473"/>
    </source>
</evidence>
<dbReference type="SUPFAM" id="SSF53474">
    <property type="entry name" value="alpha/beta-Hydrolases"/>
    <property type="match status" value="1"/>
</dbReference>
<evidence type="ECO:0000313" key="3">
    <source>
        <dbReference type="EMBL" id="KAK3937416.1"/>
    </source>
</evidence>
<name>A0AAN6S2G9_9PEZI</name>
<dbReference type="Pfam" id="PF00135">
    <property type="entry name" value="COesterase"/>
    <property type="match status" value="1"/>
</dbReference>
<keyword evidence="1" id="KW-0732">Signal</keyword>
<dbReference type="InterPro" id="IPR019819">
    <property type="entry name" value="Carboxylesterase_B_CS"/>
</dbReference>
<comment type="caution">
    <text evidence="3">The sequence shown here is derived from an EMBL/GenBank/DDBJ whole genome shotgun (WGS) entry which is preliminary data.</text>
</comment>
<keyword evidence="4" id="KW-1185">Reference proteome</keyword>
<proteinExistence type="predicted"/>
<organism evidence="3 4">
    <name type="scientific">Diplogelasinospora grovesii</name>
    <dbReference type="NCBI Taxonomy" id="303347"/>
    <lineage>
        <taxon>Eukaryota</taxon>
        <taxon>Fungi</taxon>
        <taxon>Dikarya</taxon>
        <taxon>Ascomycota</taxon>
        <taxon>Pezizomycotina</taxon>
        <taxon>Sordariomycetes</taxon>
        <taxon>Sordariomycetidae</taxon>
        <taxon>Sordariales</taxon>
        <taxon>Diplogelasinosporaceae</taxon>
        <taxon>Diplogelasinospora</taxon>
    </lineage>
</organism>